<dbReference type="Proteomes" id="UP001580391">
    <property type="component" value="Unassembled WGS sequence"/>
</dbReference>
<evidence type="ECO:0000313" key="8">
    <source>
        <dbReference type="Proteomes" id="UP001580391"/>
    </source>
</evidence>
<dbReference type="InterPro" id="IPR037038">
    <property type="entry name" value="HepT-like_sf"/>
</dbReference>
<organism evidence="7 8">
    <name type="scientific">Leptospira wolffii</name>
    <dbReference type="NCBI Taxonomy" id="409998"/>
    <lineage>
        <taxon>Bacteria</taxon>
        <taxon>Pseudomonadati</taxon>
        <taxon>Spirochaetota</taxon>
        <taxon>Spirochaetia</taxon>
        <taxon>Leptospirales</taxon>
        <taxon>Leptospiraceae</taxon>
        <taxon>Leptospira</taxon>
    </lineage>
</organism>
<evidence type="ECO:0000256" key="2">
    <source>
        <dbReference type="ARBA" id="ARBA00022649"/>
    </source>
</evidence>
<dbReference type="EMBL" id="JBHILJ010000001">
    <property type="protein sequence ID" value="MFB5735608.1"/>
    <property type="molecule type" value="Genomic_DNA"/>
</dbReference>
<dbReference type="PANTHER" id="PTHR34139:SF1">
    <property type="entry name" value="RNASE MJ1380-RELATED"/>
    <property type="match status" value="1"/>
</dbReference>
<evidence type="ECO:0000256" key="4">
    <source>
        <dbReference type="ARBA" id="ARBA00022741"/>
    </source>
</evidence>
<keyword evidence="4" id="KW-0547">Nucleotide-binding</keyword>
<accession>A0ABV5BJX6</accession>
<dbReference type="Pfam" id="PF01934">
    <property type="entry name" value="HepT-like"/>
    <property type="match status" value="1"/>
</dbReference>
<dbReference type="InterPro" id="IPR008201">
    <property type="entry name" value="HepT-like"/>
</dbReference>
<evidence type="ECO:0000256" key="5">
    <source>
        <dbReference type="ARBA" id="ARBA00022801"/>
    </source>
</evidence>
<keyword evidence="3" id="KW-0540">Nuclease</keyword>
<dbReference type="InterPro" id="IPR051813">
    <property type="entry name" value="HepT_RNase_toxin"/>
</dbReference>
<keyword evidence="5" id="KW-0378">Hydrolase</keyword>
<name>A0ABV5BJX6_9LEPT</name>
<evidence type="ECO:0000256" key="1">
    <source>
        <dbReference type="ARBA" id="ARBA00022553"/>
    </source>
</evidence>
<evidence type="ECO:0000313" key="7">
    <source>
        <dbReference type="EMBL" id="MFB5735608.1"/>
    </source>
</evidence>
<gene>
    <name evidence="7" type="ORF">ACE5IX_03765</name>
</gene>
<comment type="similarity">
    <text evidence="6">Belongs to the HepT RNase toxin family.</text>
</comment>
<proteinExistence type="inferred from homology"/>
<evidence type="ECO:0000256" key="6">
    <source>
        <dbReference type="ARBA" id="ARBA00024207"/>
    </source>
</evidence>
<protein>
    <submittedName>
        <fullName evidence="7">DUF86 domain-containing protein</fullName>
    </submittedName>
</protein>
<keyword evidence="1" id="KW-0597">Phosphoprotein</keyword>
<dbReference type="RefSeq" id="WP_375516715.1">
    <property type="nucleotide sequence ID" value="NZ_JBHILI010000001.1"/>
</dbReference>
<reference evidence="7 8" key="1">
    <citation type="submission" date="2024-09" db="EMBL/GenBank/DDBJ databases">
        <title>Taxonomic and Genotyping Characterization of Leptospira Strains isolated from Multiple Sources in Colombia highlights the importance of intermediate species.</title>
        <authorList>
            <person name="Torres Higuera L."/>
            <person name="Rojas Tapias D."/>
            <person name="Jimenez Velasquez S."/>
            <person name="Renjifo Ibanez C."/>
        </authorList>
    </citation>
    <scope>NUCLEOTIDE SEQUENCE [LARGE SCALE GENOMIC DNA]</scope>
    <source>
        <strain evidence="7 8">Lep080</strain>
    </source>
</reference>
<sequence length="87" mass="10195">MHPRDIGAFAEWRRIADLRDFLAHGYHEIDDDIIWNVVRNHLPSLKTRIMKIISKQVIGRVKNKKPQGRTNRLGVYLPSLKGEFIFS</sequence>
<evidence type="ECO:0000256" key="3">
    <source>
        <dbReference type="ARBA" id="ARBA00022722"/>
    </source>
</evidence>
<dbReference type="Gene3D" id="1.20.120.580">
    <property type="entry name" value="bsu32300-like"/>
    <property type="match status" value="1"/>
</dbReference>
<comment type="caution">
    <text evidence="7">The sequence shown here is derived from an EMBL/GenBank/DDBJ whole genome shotgun (WGS) entry which is preliminary data.</text>
</comment>
<dbReference type="PANTHER" id="PTHR34139">
    <property type="entry name" value="UPF0331 PROTEIN MJ0127"/>
    <property type="match status" value="1"/>
</dbReference>
<keyword evidence="2" id="KW-1277">Toxin-antitoxin system</keyword>
<keyword evidence="8" id="KW-1185">Reference proteome</keyword>